<comment type="catalytic activity">
    <reaction evidence="9">
        <text>L-threonyl-[protein] + ATP = O-phospho-L-threonyl-[protein] + ADP + H(+)</text>
        <dbReference type="Rhea" id="RHEA:46608"/>
        <dbReference type="Rhea" id="RHEA-COMP:11060"/>
        <dbReference type="Rhea" id="RHEA-COMP:11605"/>
        <dbReference type="ChEBI" id="CHEBI:15378"/>
        <dbReference type="ChEBI" id="CHEBI:30013"/>
        <dbReference type="ChEBI" id="CHEBI:30616"/>
        <dbReference type="ChEBI" id="CHEBI:61977"/>
        <dbReference type="ChEBI" id="CHEBI:456216"/>
        <dbReference type="EC" id="2.7.12.1"/>
    </reaction>
</comment>
<gene>
    <name evidence="14" type="ORF">DYB36_006266</name>
</gene>
<dbReference type="EC" id="2.7.12.1" evidence="2"/>
<evidence type="ECO:0000313" key="14">
    <source>
        <dbReference type="EMBL" id="RHY01027.1"/>
    </source>
</evidence>
<evidence type="ECO:0000256" key="9">
    <source>
        <dbReference type="ARBA" id="ARBA00049308"/>
    </source>
</evidence>
<comment type="similarity">
    <text evidence="1">Belongs to the protein kinase superfamily. CMGC Ser/Thr protein kinase family. MNB/DYRK subfamily.</text>
</comment>
<evidence type="ECO:0000256" key="5">
    <source>
        <dbReference type="ARBA" id="ARBA00022741"/>
    </source>
</evidence>
<evidence type="ECO:0000256" key="7">
    <source>
        <dbReference type="ARBA" id="ARBA00022840"/>
    </source>
</evidence>
<dbReference type="InterPro" id="IPR042521">
    <property type="entry name" value="DYRK"/>
</dbReference>
<dbReference type="Gene3D" id="1.10.510.10">
    <property type="entry name" value="Transferase(Phosphotransferase) domain 1"/>
    <property type="match status" value="1"/>
</dbReference>
<feature type="compositionally biased region" description="Pro residues" evidence="12">
    <location>
        <begin position="81"/>
        <end position="93"/>
    </location>
</feature>
<keyword evidence="5 11" id="KW-0547">Nucleotide-binding</keyword>
<feature type="region of interest" description="Disordered" evidence="12">
    <location>
        <begin position="49"/>
        <end position="99"/>
    </location>
</feature>
<dbReference type="InterPro" id="IPR050494">
    <property type="entry name" value="Ser_Thr_dual-spec_kinase"/>
</dbReference>
<proteinExistence type="inferred from homology"/>
<evidence type="ECO:0000256" key="12">
    <source>
        <dbReference type="SAM" id="MobiDB-lite"/>
    </source>
</evidence>
<comment type="caution">
    <text evidence="14">The sequence shown here is derived from an EMBL/GenBank/DDBJ whole genome shotgun (WGS) entry which is preliminary data.</text>
</comment>
<comment type="catalytic activity">
    <reaction evidence="10">
        <text>L-tyrosyl-[protein] + ATP = O-phospho-L-tyrosyl-[protein] + ADP + H(+)</text>
        <dbReference type="Rhea" id="RHEA:10596"/>
        <dbReference type="Rhea" id="RHEA-COMP:10136"/>
        <dbReference type="Rhea" id="RHEA-COMP:20101"/>
        <dbReference type="ChEBI" id="CHEBI:15378"/>
        <dbReference type="ChEBI" id="CHEBI:30616"/>
        <dbReference type="ChEBI" id="CHEBI:46858"/>
        <dbReference type="ChEBI" id="CHEBI:61978"/>
        <dbReference type="ChEBI" id="CHEBI:456216"/>
        <dbReference type="EC" id="2.7.12.1"/>
    </reaction>
</comment>
<accession>A0A397A5P6</accession>
<evidence type="ECO:0000256" key="10">
    <source>
        <dbReference type="ARBA" id="ARBA00051680"/>
    </source>
</evidence>
<evidence type="ECO:0000256" key="8">
    <source>
        <dbReference type="ARBA" id="ARBA00049003"/>
    </source>
</evidence>
<feature type="binding site" evidence="11">
    <location>
        <position position="222"/>
    </location>
    <ligand>
        <name>ATP</name>
        <dbReference type="ChEBI" id="CHEBI:30616"/>
    </ligand>
</feature>
<evidence type="ECO:0000256" key="2">
    <source>
        <dbReference type="ARBA" id="ARBA00013203"/>
    </source>
</evidence>
<dbReference type="EMBL" id="QUSZ01008045">
    <property type="protein sequence ID" value="RHY01027.1"/>
    <property type="molecule type" value="Genomic_DNA"/>
</dbReference>
<dbReference type="Gene3D" id="3.30.200.20">
    <property type="entry name" value="Phosphorylase Kinase, domain 1"/>
    <property type="match status" value="1"/>
</dbReference>
<dbReference type="SUPFAM" id="SSF56112">
    <property type="entry name" value="Protein kinase-like (PK-like)"/>
    <property type="match status" value="1"/>
</dbReference>
<evidence type="ECO:0000256" key="1">
    <source>
        <dbReference type="ARBA" id="ARBA00008867"/>
    </source>
</evidence>
<feature type="compositionally biased region" description="Low complexity" evidence="12">
    <location>
        <begin position="504"/>
        <end position="513"/>
    </location>
</feature>
<dbReference type="SMART" id="SM00220">
    <property type="entry name" value="S_TKc"/>
    <property type="match status" value="1"/>
</dbReference>
<dbReference type="GO" id="GO:0004674">
    <property type="term" value="F:protein serine/threonine kinase activity"/>
    <property type="evidence" value="ECO:0007669"/>
    <property type="project" value="UniProtKB-KW"/>
</dbReference>
<dbReference type="GO" id="GO:0005524">
    <property type="term" value="F:ATP binding"/>
    <property type="evidence" value="ECO:0007669"/>
    <property type="project" value="UniProtKB-UniRule"/>
</dbReference>
<evidence type="ECO:0000313" key="15">
    <source>
        <dbReference type="Proteomes" id="UP000265427"/>
    </source>
</evidence>
<evidence type="ECO:0000256" key="6">
    <source>
        <dbReference type="ARBA" id="ARBA00022777"/>
    </source>
</evidence>
<protein>
    <recommendedName>
        <fullName evidence="2">dual-specificity kinase</fullName>
        <ecNumber evidence="2">2.7.12.1</ecNumber>
    </recommendedName>
</protein>
<dbReference type="VEuPathDB" id="FungiDB:H257_09175"/>
<dbReference type="PROSITE" id="PS00107">
    <property type="entry name" value="PROTEIN_KINASE_ATP"/>
    <property type="match status" value="1"/>
</dbReference>
<dbReference type="InterPro" id="IPR011009">
    <property type="entry name" value="Kinase-like_dom_sf"/>
</dbReference>
<organism evidence="14 15">
    <name type="scientific">Aphanomyces astaci</name>
    <name type="common">Crayfish plague agent</name>
    <dbReference type="NCBI Taxonomy" id="112090"/>
    <lineage>
        <taxon>Eukaryota</taxon>
        <taxon>Sar</taxon>
        <taxon>Stramenopiles</taxon>
        <taxon>Oomycota</taxon>
        <taxon>Saprolegniomycetes</taxon>
        <taxon>Saprolegniales</taxon>
        <taxon>Verrucalvaceae</taxon>
        <taxon>Aphanomyces</taxon>
    </lineage>
</organism>
<dbReference type="InterPro" id="IPR000719">
    <property type="entry name" value="Prot_kinase_dom"/>
</dbReference>
<dbReference type="Proteomes" id="UP000265427">
    <property type="component" value="Unassembled WGS sequence"/>
</dbReference>
<feature type="region of interest" description="Disordered" evidence="12">
    <location>
        <begin position="495"/>
        <end position="563"/>
    </location>
</feature>
<evidence type="ECO:0000259" key="13">
    <source>
        <dbReference type="PROSITE" id="PS50011"/>
    </source>
</evidence>
<dbReference type="AlphaFoldDB" id="A0A397A5P6"/>
<dbReference type="GO" id="GO:0005737">
    <property type="term" value="C:cytoplasm"/>
    <property type="evidence" value="ECO:0007669"/>
    <property type="project" value="TreeGrafter"/>
</dbReference>
<keyword evidence="7 11" id="KW-0067">ATP-binding</keyword>
<dbReference type="PANTHER" id="PTHR24058:SF22">
    <property type="entry name" value="DUAL SPECIFICITY TYROSINE-PHOSPHORYLATION-REGULATED KINASE 4"/>
    <property type="match status" value="1"/>
</dbReference>
<keyword evidence="4" id="KW-0808">Transferase</keyword>
<dbReference type="GO" id="GO:0005856">
    <property type="term" value="C:cytoskeleton"/>
    <property type="evidence" value="ECO:0007669"/>
    <property type="project" value="TreeGrafter"/>
</dbReference>
<evidence type="ECO:0000256" key="4">
    <source>
        <dbReference type="ARBA" id="ARBA00022679"/>
    </source>
</evidence>
<dbReference type="PROSITE" id="PS00108">
    <property type="entry name" value="PROTEIN_KINASE_ST"/>
    <property type="match status" value="1"/>
</dbReference>
<feature type="domain" description="Protein kinase" evidence="13">
    <location>
        <begin position="193"/>
        <end position="489"/>
    </location>
</feature>
<keyword evidence="6" id="KW-0418">Kinase</keyword>
<dbReference type="Gene3D" id="3.30.10.30">
    <property type="entry name" value="DYRK"/>
    <property type="match status" value="1"/>
</dbReference>
<dbReference type="Pfam" id="PF00069">
    <property type="entry name" value="Pkinase"/>
    <property type="match status" value="1"/>
</dbReference>
<reference evidence="14 15" key="1">
    <citation type="submission" date="2018-08" db="EMBL/GenBank/DDBJ databases">
        <title>Aphanomyces genome sequencing and annotation.</title>
        <authorList>
            <person name="Minardi D."/>
            <person name="Oidtmann B."/>
            <person name="Van Der Giezen M."/>
            <person name="Studholme D.J."/>
        </authorList>
    </citation>
    <scope>NUCLEOTIDE SEQUENCE [LARGE SCALE GENOMIC DNA]</scope>
    <source>
        <strain evidence="14 15">Kv</strain>
    </source>
</reference>
<dbReference type="GO" id="GO:0004712">
    <property type="term" value="F:protein serine/threonine/tyrosine kinase activity"/>
    <property type="evidence" value="ECO:0007669"/>
    <property type="project" value="UniProtKB-EC"/>
</dbReference>
<keyword evidence="3" id="KW-0723">Serine/threonine-protein kinase</keyword>
<comment type="catalytic activity">
    <reaction evidence="8">
        <text>L-seryl-[protein] + ATP = O-phospho-L-seryl-[protein] + ADP + H(+)</text>
        <dbReference type="Rhea" id="RHEA:17989"/>
        <dbReference type="Rhea" id="RHEA-COMP:9863"/>
        <dbReference type="Rhea" id="RHEA-COMP:11604"/>
        <dbReference type="ChEBI" id="CHEBI:15378"/>
        <dbReference type="ChEBI" id="CHEBI:29999"/>
        <dbReference type="ChEBI" id="CHEBI:30616"/>
        <dbReference type="ChEBI" id="CHEBI:83421"/>
        <dbReference type="ChEBI" id="CHEBI:456216"/>
        <dbReference type="EC" id="2.7.12.1"/>
    </reaction>
</comment>
<evidence type="ECO:0000256" key="11">
    <source>
        <dbReference type="PROSITE-ProRule" id="PRU10141"/>
    </source>
</evidence>
<dbReference type="InterPro" id="IPR017441">
    <property type="entry name" value="Protein_kinase_ATP_BS"/>
</dbReference>
<feature type="compositionally biased region" description="Gly residues" evidence="12">
    <location>
        <begin position="542"/>
        <end position="553"/>
    </location>
</feature>
<sequence length="563" mass="63072">MELPMLRLRPGHRKHRSIRGVANTLHQLIVPEAVIVNDKTKAQVVAEAIATRPPPDKRHSNTRVDPLVVPPQDNKTNVVPDAPPSQQPPPQSPHQPFKPKEIVRGMDHHRTNTSQRSNPSTTKPMKPEEVLASATHAAALTIHEATEILDFPTVHYVGTAESKVRSSGVANNGFDDDKGDYIVNLHDHIAYRYDVVGHLGRGSFGQVLKCHDYASRQMVAVKIVRNKQKFQEQSVVEVQLLQHLNHADVDGTSNVIAMLDTFTFRNHLCLVFELLSISLYEYLKLEQFRGLPVPLLKKIATDVLHCLVFLHAQNVVHCDLKPENILVRKPKPMQVAVIDFGSSCFHHATFFTYIQSRFYRAPEVVLGLPYGMPIDMWSFACIMAELFTGYPVFPGENEGEQLACIMEVFDVPPKHMVDKCKRRKNFFNDVGEPTITINSRGRKRRPNSREFRALIKCQDLKFVDLLTKCFRWDPAMRCTPMEALDHEWLTGESKLAKPPVITPSTASSGGTTARPPDKSPHSTHRPSTIHVRKPHNDNHVVVGGGGTRGGGGSMDLMSVLPKI</sequence>
<dbReference type="PROSITE" id="PS50011">
    <property type="entry name" value="PROTEIN_KINASE_DOM"/>
    <property type="match status" value="1"/>
</dbReference>
<dbReference type="CDD" id="cd14210">
    <property type="entry name" value="PKc_DYRK"/>
    <property type="match status" value="1"/>
</dbReference>
<dbReference type="PANTHER" id="PTHR24058">
    <property type="entry name" value="DUAL SPECIFICITY PROTEIN KINASE"/>
    <property type="match status" value="1"/>
</dbReference>
<dbReference type="InterPro" id="IPR008271">
    <property type="entry name" value="Ser/Thr_kinase_AS"/>
</dbReference>
<name>A0A397A5P6_APHAT</name>
<evidence type="ECO:0000256" key="3">
    <source>
        <dbReference type="ARBA" id="ARBA00022527"/>
    </source>
</evidence>